<dbReference type="PROSITE" id="PS00914">
    <property type="entry name" value="SYNTAXIN"/>
    <property type="match status" value="1"/>
</dbReference>
<dbReference type="GO" id="GO:0031201">
    <property type="term" value="C:SNARE complex"/>
    <property type="evidence" value="ECO:0007669"/>
    <property type="project" value="TreeGrafter"/>
</dbReference>
<evidence type="ECO:0000256" key="3">
    <source>
        <dbReference type="ARBA" id="ARBA00022448"/>
    </source>
</evidence>
<evidence type="ECO:0000256" key="2">
    <source>
        <dbReference type="ARBA" id="ARBA00009063"/>
    </source>
</evidence>
<feature type="region of interest" description="Disordered" evidence="10">
    <location>
        <begin position="20"/>
        <end position="41"/>
    </location>
</feature>
<dbReference type="GO" id="GO:0006906">
    <property type="term" value="P:vesicle fusion"/>
    <property type="evidence" value="ECO:0007669"/>
    <property type="project" value="TreeGrafter"/>
</dbReference>
<feature type="region of interest" description="Disordered" evidence="10">
    <location>
        <begin position="341"/>
        <end position="381"/>
    </location>
</feature>
<evidence type="ECO:0000256" key="11">
    <source>
        <dbReference type="SAM" id="Phobius"/>
    </source>
</evidence>
<evidence type="ECO:0000313" key="13">
    <source>
        <dbReference type="EMBL" id="KAF2100926.1"/>
    </source>
</evidence>
<organism evidence="13 14">
    <name type="scientific">Rhizodiscina lignyota</name>
    <dbReference type="NCBI Taxonomy" id="1504668"/>
    <lineage>
        <taxon>Eukaryota</taxon>
        <taxon>Fungi</taxon>
        <taxon>Dikarya</taxon>
        <taxon>Ascomycota</taxon>
        <taxon>Pezizomycotina</taxon>
        <taxon>Dothideomycetes</taxon>
        <taxon>Pleosporomycetidae</taxon>
        <taxon>Aulographales</taxon>
        <taxon>Rhizodiscinaceae</taxon>
        <taxon>Rhizodiscina</taxon>
    </lineage>
</organism>
<dbReference type="AlphaFoldDB" id="A0A9P4IFQ8"/>
<dbReference type="GO" id="GO:0005484">
    <property type="term" value="F:SNAP receptor activity"/>
    <property type="evidence" value="ECO:0007669"/>
    <property type="project" value="InterPro"/>
</dbReference>
<name>A0A9P4IFQ8_9PEZI</name>
<keyword evidence="3" id="KW-0813">Transport</keyword>
<evidence type="ECO:0000256" key="8">
    <source>
        <dbReference type="ARBA" id="ARBA00023054"/>
    </source>
</evidence>
<dbReference type="PANTHER" id="PTHR19957">
    <property type="entry name" value="SYNTAXIN"/>
    <property type="match status" value="1"/>
</dbReference>
<feature type="compositionally biased region" description="Polar residues" evidence="10">
    <location>
        <begin position="29"/>
        <end position="40"/>
    </location>
</feature>
<dbReference type="GO" id="GO:0000149">
    <property type="term" value="F:SNARE binding"/>
    <property type="evidence" value="ECO:0007669"/>
    <property type="project" value="TreeGrafter"/>
</dbReference>
<keyword evidence="6 11" id="KW-1133">Transmembrane helix</keyword>
<keyword evidence="9 11" id="KW-0472">Membrane</keyword>
<evidence type="ECO:0000256" key="9">
    <source>
        <dbReference type="ARBA" id="ARBA00023136"/>
    </source>
</evidence>
<keyword evidence="5" id="KW-0653">Protein transport</keyword>
<dbReference type="Pfam" id="PF05739">
    <property type="entry name" value="SNARE"/>
    <property type="match status" value="1"/>
</dbReference>
<evidence type="ECO:0000256" key="10">
    <source>
        <dbReference type="SAM" id="MobiDB-lite"/>
    </source>
</evidence>
<dbReference type="InterPro" id="IPR010989">
    <property type="entry name" value="SNARE"/>
</dbReference>
<dbReference type="InterPro" id="IPR000727">
    <property type="entry name" value="T_SNARE_dom"/>
</dbReference>
<sequence>MWRDRTNLFISYRQSYAHHPAKKSRYAGPSSNGYGDQSSLSEDRRGLLSAGAFEDDGDAIIEMDLLPPRWLDIQDEVTEHLTEIAKKTRQLEQLHQKHVLPGFDDEDVKKREEREIEKLTQEITRSFHSCQTAIKRIDGMLRESQQQGNLTSADETMAKNLKISLATRVGEVSALFRKKQAAYLKKLRAISGFASPLPGASTPVQNPYTDPSLMDSEVDRTISLNALQQTAQKREQKLISNPNETIIAQREREIEDIATGIIELSNIFQELQTMVIDQGTMLDRIDYNVEKMGEEVKGAEKELKVATNYQKRSVKRKIMLLLLLCIVGLFIVLGLKLGTRGGRKETSSPPTENPPVQPQGVPGDGAPFKMPRASSFDFRNENVRHRRDWRRRKREYDDR</sequence>
<keyword evidence="7" id="KW-0333">Golgi apparatus</keyword>
<dbReference type="InterPro" id="IPR045242">
    <property type="entry name" value="Syntaxin"/>
</dbReference>
<accession>A0A9P4IFQ8</accession>
<evidence type="ECO:0000256" key="1">
    <source>
        <dbReference type="ARBA" id="ARBA00004409"/>
    </source>
</evidence>
<comment type="caution">
    <text evidence="13">The sequence shown here is derived from an EMBL/GenBank/DDBJ whole genome shotgun (WGS) entry which is preliminary data.</text>
</comment>
<evidence type="ECO:0000313" key="14">
    <source>
        <dbReference type="Proteomes" id="UP000799772"/>
    </source>
</evidence>
<dbReference type="GO" id="GO:0048278">
    <property type="term" value="P:vesicle docking"/>
    <property type="evidence" value="ECO:0007669"/>
    <property type="project" value="TreeGrafter"/>
</dbReference>
<keyword evidence="8" id="KW-0175">Coiled coil</keyword>
<keyword evidence="4 11" id="KW-0812">Transmembrane</keyword>
<dbReference type="InterPro" id="IPR006012">
    <property type="entry name" value="Syntaxin/epimorphin_CS"/>
</dbReference>
<protein>
    <submittedName>
        <fullName evidence="13">SNARE complex subunit Tlg2</fullName>
    </submittedName>
</protein>
<evidence type="ECO:0000256" key="7">
    <source>
        <dbReference type="ARBA" id="ARBA00023034"/>
    </source>
</evidence>
<dbReference type="CDD" id="cd15845">
    <property type="entry name" value="SNARE_syntaxin16"/>
    <property type="match status" value="1"/>
</dbReference>
<dbReference type="FunFam" id="1.20.58.70:FF:000021">
    <property type="entry name" value="SNARE complex subunit (Tlg2)"/>
    <property type="match status" value="1"/>
</dbReference>
<dbReference type="Proteomes" id="UP000799772">
    <property type="component" value="Unassembled WGS sequence"/>
</dbReference>
<evidence type="ECO:0000256" key="4">
    <source>
        <dbReference type="ARBA" id="ARBA00022692"/>
    </source>
</evidence>
<gene>
    <name evidence="13" type="ORF">NA57DRAFT_36133</name>
</gene>
<feature type="transmembrane region" description="Helical" evidence="11">
    <location>
        <begin position="318"/>
        <end position="338"/>
    </location>
</feature>
<dbReference type="SMART" id="SM00397">
    <property type="entry name" value="t_SNARE"/>
    <property type="match status" value="1"/>
</dbReference>
<dbReference type="PANTHER" id="PTHR19957:SF83">
    <property type="entry name" value="SYNTAXIN-16"/>
    <property type="match status" value="1"/>
</dbReference>
<proteinExistence type="inferred from homology"/>
<dbReference type="PROSITE" id="PS50192">
    <property type="entry name" value="T_SNARE"/>
    <property type="match status" value="1"/>
</dbReference>
<comment type="similarity">
    <text evidence="2">Belongs to the syntaxin family.</text>
</comment>
<dbReference type="EMBL" id="ML978124">
    <property type="protein sequence ID" value="KAF2100926.1"/>
    <property type="molecule type" value="Genomic_DNA"/>
</dbReference>
<feature type="domain" description="T-SNARE coiled-coil homology" evidence="12">
    <location>
        <begin position="244"/>
        <end position="306"/>
    </location>
</feature>
<evidence type="ECO:0000256" key="6">
    <source>
        <dbReference type="ARBA" id="ARBA00022989"/>
    </source>
</evidence>
<dbReference type="OrthoDB" id="10251371at2759"/>
<dbReference type="Gene3D" id="1.20.58.70">
    <property type="match status" value="1"/>
</dbReference>
<dbReference type="SUPFAM" id="SSF47661">
    <property type="entry name" value="t-snare proteins"/>
    <property type="match status" value="1"/>
</dbReference>
<comment type="subcellular location">
    <subcellularLocation>
        <location evidence="1">Golgi apparatus membrane</location>
        <topology evidence="1">Single-pass type IV membrane protein</topology>
    </subcellularLocation>
</comment>
<dbReference type="GO" id="GO:0000139">
    <property type="term" value="C:Golgi membrane"/>
    <property type="evidence" value="ECO:0007669"/>
    <property type="project" value="UniProtKB-SubCell"/>
</dbReference>
<keyword evidence="14" id="KW-1185">Reference proteome</keyword>
<dbReference type="GO" id="GO:0006886">
    <property type="term" value="P:intracellular protein transport"/>
    <property type="evidence" value="ECO:0007669"/>
    <property type="project" value="InterPro"/>
</dbReference>
<reference evidence="13" key="1">
    <citation type="journal article" date="2020" name="Stud. Mycol.">
        <title>101 Dothideomycetes genomes: a test case for predicting lifestyles and emergence of pathogens.</title>
        <authorList>
            <person name="Haridas S."/>
            <person name="Albert R."/>
            <person name="Binder M."/>
            <person name="Bloem J."/>
            <person name="Labutti K."/>
            <person name="Salamov A."/>
            <person name="Andreopoulos B."/>
            <person name="Baker S."/>
            <person name="Barry K."/>
            <person name="Bills G."/>
            <person name="Bluhm B."/>
            <person name="Cannon C."/>
            <person name="Castanera R."/>
            <person name="Culley D."/>
            <person name="Daum C."/>
            <person name="Ezra D."/>
            <person name="Gonzalez J."/>
            <person name="Henrissat B."/>
            <person name="Kuo A."/>
            <person name="Liang C."/>
            <person name="Lipzen A."/>
            <person name="Lutzoni F."/>
            <person name="Magnuson J."/>
            <person name="Mondo S."/>
            <person name="Nolan M."/>
            <person name="Ohm R."/>
            <person name="Pangilinan J."/>
            <person name="Park H.-J."/>
            <person name="Ramirez L."/>
            <person name="Alfaro M."/>
            <person name="Sun H."/>
            <person name="Tritt A."/>
            <person name="Yoshinaga Y."/>
            <person name="Zwiers L.-H."/>
            <person name="Turgeon B."/>
            <person name="Goodwin S."/>
            <person name="Spatafora J."/>
            <person name="Crous P."/>
            <person name="Grigoriev I."/>
        </authorList>
    </citation>
    <scope>NUCLEOTIDE SEQUENCE</scope>
    <source>
        <strain evidence="13">CBS 133067</strain>
    </source>
</reference>
<evidence type="ECO:0000259" key="12">
    <source>
        <dbReference type="PROSITE" id="PS50192"/>
    </source>
</evidence>
<evidence type="ECO:0000256" key="5">
    <source>
        <dbReference type="ARBA" id="ARBA00022927"/>
    </source>
</evidence>